<protein>
    <submittedName>
        <fullName evidence="1">Uncharacterized protein</fullName>
    </submittedName>
</protein>
<comment type="caution">
    <text evidence="1">The sequence shown here is derived from an EMBL/GenBank/DDBJ whole genome shotgun (WGS) entry which is preliminary data.</text>
</comment>
<dbReference type="AlphaFoldDB" id="A0AAD7VJU6"/>
<evidence type="ECO:0000313" key="1">
    <source>
        <dbReference type="EMBL" id="KAJ7978235.1"/>
    </source>
</evidence>
<accession>A0AAD7VJU6</accession>
<dbReference type="KEGG" id="qsa:O6P43_007734"/>
<reference evidence="1" key="1">
    <citation type="journal article" date="2023" name="Science">
        <title>Elucidation of the pathway for biosynthesis of saponin adjuvants from the soapbark tree.</title>
        <authorList>
            <person name="Reed J."/>
            <person name="Orme A."/>
            <person name="El-Demerdash A."/>
            <person name="Owen C."/>
            <person name="Martin L.B.B."/>
            <person name="Misra R.C."/>
            <person name="Kikuchi S."/>
            <person name="Rejzek M."/>
            <person name="Martin A.C."/>
            <person name="Harkess A."/>
            <person name="Leebens-Mack J."/>
            <person name="Louveau T."/>
            <person name="Stephenson M.J."/>
            <person name="Osbourn A."/>
        </authorList>
    </citation>
    <scope>NUCLEOTIDE SEQUENCE</scope>
    <source>
        <strain evidence="1">S10</strain>
    </source>
</reference>
<gene>
    <name evidence="1" type="ORF">O6P43_007734</name>
</gene>
<dbReference type="Proteomes" id="UP001163823">
    <property type="component" value="Chromosome 3"/>
</dbReference>
<sequence length="276" mass="29897">MSFHGQIHHAQSNVLPQISFHSSEQFARYWSPGMANYGSTPFSLDEPAHRGSGNALGPVSGYHLPTSSFQPDLCSHSSSRTQLPPMSPPQAHIPNSLGTGSGGSQFGVRSWTNWSPQNQLAMTEPSTGTHEIQFQGVLGQAAGSSTLYPGATTGSSYLIQPPSMPIQSPGFAGNMMMMYPNQFEMGDPMSSRAVRMRMTMQDIAPASPNLQLGNWMSPASHGLRSPFDYPCSPTPAPRPIKNAVYDPMFETMGLPIDPHLRMFLASRDHHGKGPQL</sequence>
<evidence type="ECO:0000313" key="2">
    <source>
        <dbReference type="Proteomes" id="UP001163823"/>
    </source>
</evidence>
<name>A0AAD7VJU6_QUISA</name>
<keyword evidence="2" id="KW-1185">Reference proteome</keyword>
<organism evidence="1 2">
    <name type="scientific">Quillaja saponaria</name>
    <name type="common">Soap bark tree</name>
    <dbReference type="NCBI Taxonomy" id="32244"/>
    <lineage>
        <taxon>Eukaryota</taxon>
        <taxon>Viridiplantae</taxon>
        <taxon>Streptophyta</taxon>
        <taxon>Embryophyta</taxon>
        <taxon>Tracheophyta</taxon>
        <taxon>Spermatophyta</taxon>
        <taxon>Magnoliopsida</taxon>
        <taxon>eudicotyledons</taxon>
        <taxon>Gunneridae</taxon>
        <taxon>Pentapetalae</taxon>
        <taxon>rosids</taxon>
        <taxon>fabids</taxon>
        <taxon>Fabales</taxon>
        <taxon>Quillajaceae</taxon>
        <taxon>Quillaja</taxon>
    </lineage>
</organism>
<proteinExistence type="predicted"/>
<dbReference type="EMBL" id="JARAOO010000003">
    <property type="protein sequence ID" value="KAJ7978235.1"/>
    <property type="molecule type" value="Genomic_DNA"/>
</dbReference>